<reference evidence="1" key="1">
    <citation type="submission" date="2019-08" db="EMBL/GenBank/DDBJ databases">
        <authorList>
            <person name="Kucharzyk K."/>
            <person name="Murdoch R.W."/>
            <person name="Higgins S."/>
            <person name="Loffler F."/>
        </authorList>
    </citation>
    <scope>NUCLEOTIDE SEQUENCE</scope>
</reference>
<protein>
    <submittedName>
        <fullName evidence="1">Uncharacterized protein</fullName>
    </submittedName>
</protein>
<name>A0A645IWW6_9ZZZZ</name>
<organism evidence="1">
    <name type="scientific">bioreactor metagenome</name>
    <dbReference type="NCBI Taxonomy" id="1076179"/>
    <lineage>
        <taxon>unclassified sequences</taxon>
        <taxon>metagenomes</taxon>
        <taxon>ecological metagenomes</taxon>
    </lineage>
</organism>
<sequence length="83" mass="8826">MEGTWPARTVRSGSATVIMNPIMKLIIISNHSFLDFVSSAPILSPMGIIDMSAPRVKSPIPKINITAPITKSINKPLGIGVNA</sequence>
<comment type="caution">
    <text evidence="1">The sequence shown here is derived from an EMBL/GenBank/DDBJ whole genome shotgun (WGS) entry which is preliminary data.</text>
</comment>
<dbReference type="EMBL" id="VSSQ01125185">
    <property type="protein sequence ID" value="MPN55676.1"/>
    <property type="molecule type" value="Genomic_DNA"/>
</dbReference>
<dbReference type="AlphaFoldDB" id="A0A645IWW6"/>
<gene>
    <name evidence="1" type="ORF">SDC9_203360</name>
</gene>
<accession>A0A645IWW6</accession>
<evidence type="ECO:0000313" key="1">
    <source>
        <dbReference type="EMBL" id="MPN55676.1"/>
    </source>
</evidence>
<proteinExistence type="predicted"/>